<evidence type="ECO:0000256" key="12">
    <source>
        <dbReference type="ARBA" id="ARBA00022777"/>
    </source>
</evidence>
<dbReference type="GO" id="GO:0008531">
    <property type="term" value="F:riboflavin kinase activity"/>
    <property type="evidence" value="ECO:0007669"/>
    <property type="project" value="UniProtKB-EC"/>
</dbReference>
<evidence type="ECO:0000256" key="6">
    <source>
        <dbReference type="ARBA" id="ARBA00018483"/>
    </source>
</evidence>
<dbReference type="CDD" id="cd02064">
    <property type="entry name" value="FAD_synthetase_N"/>
    <property type="match status" value="1"/>
</dbReference>
<dbReference type="PIRSF" id="PIRSF004491">
    <property type="entry name" value="FAD_Synth"/>
    <property type="match status" value="1"/>
</dbReference>
<dbReference type="NCBIfam" id="NF004160">
    <property type="entry name" value="PRK05627.1-3"/>
    <property type="match status" value="1"/>
</dbReference>
<keyword evidence="14" id="KW-0067">ATP-binding</keyword>
<evidence type="ECO:0000256" key="8">
    <source>
        <dbReference type="ARBA" id="ARBA00022643"/>
    </source>
</evidence>
<dbReference type="PANTHER" id="PTHR22749:SF6">
    <property type="entry name" value="RIBOFLAVIN KINASE"/>
    <property type="match status" value="1"/>
</dbReference>
<keyword evidence="10" id="KW-0548">Nucleotidyltransferase</keyword>
<dbReference type="PANTHER" id="PTHR22749">
    <property type="entry name" value="RIBOFLAVIN KINASE/FMN ADENYLYLTRANSFERASE"/>
    <property type="match status" value="1"/>
</dbReference>
<dbReference type="NCBIfam" id="NF004162">
    <property type="entry name" value="PRK05627.1-5"/>
    <property type="match status" value="1"/>
</dbReference>
<comment type="pathway">
    <text evidence="2">Cofactor biosynthesis; FMN biosynthesis; FMN from riboflavin (ATP route): step 1/1.</text>
</comment>
<dbReference type="InterPro" id="IPR023465">
    <property type="entry name" value="Riboflavin_kinase_dom_sf"/>
</dbReference>
<dbReference type="InterPro" id="IPR015865">
    <property type="entry name" value="Riboflavin_kinase_bac/euk"/>
</dbReference>
<dbReference type="InterPro" id="IPR014729">
    <property type="entry name" value="Rossmann-like_a/b/a_fold"/>
</dbReference>
<dbReference type="GO" id="GO:0009398">
    <property type="term" value="P:FMN biosynthetic process"/>
    <property type="evidence" value="ECO:0007669"/>
    <property type="project" value="UniProtKB-UniPathway"/>
</dbReference>
<keyword evidence="12" id="KW-0418">Kinase</keyword>
<dbReference type="NCBIfam" id="TIGR00083">
    <property type="entry name" value="ribF"/>
    <property type="match status" value="1"/>
</dbReference>
<dbReference type="EC" id="2.7.1.26" evidence="4"/>
<keyword evidence="8" id="KW-0288">FMN</keyword>
<keyword evidence="11" id="KW-0547">Nucleotide-binding</keyword>
<dbReference type="SUPFAM" id="SSF52374">
    <property type="entry name" value="Nucleotidylyl transferase"/>
    <property type="match status" value="1"/>
</dbReference>
<protein>
    <recommendedName>
        <fullName evidence="6">Bifunctional riboflavin kinase/FMN adenylyltransferase</fullName>
        <ecNumber evidence="4">2.7.1.26</ecNumber>
        <ecNumber evidence="5">2.7.7.2</ecNumber>
    </recommendedName>
</protein>
<evidence type="ECO:0000256" key="2">
    <source>
        <dbReference type="ARBA" id="ARBA00005201"/>
    </source>
</evidence>
<evidence type="ECO:0000256" key="11">
    <source>
        <dbReference type="ARBA" id="ARBA00022741"/>
    </source>
</evidence>
<accession>A0A381X0C5</accession>
<dbReference type="InterPro" id="IPR004821">
    <property type="entry name" value="Cyt_trans-like"/>
</dbReference>
<comment type="similarity">
    <text evidence="3">Belongs to the RibF family.</text>
</comment>
<organism evidence="17">
    <name type="scientific">marine metagenome</name>
    <dbReference type="NCBI Taxonomy" id="408172"/>
    <lineage>
        <taxon>unclassified sequences</taxon>
        <taxon>metagenomes</taxon>
        <taxon>ecological metagenomes</taxon>
    </lineage>
</organism>
<evidence type="ECO:0000256" key="15">
    <source>
        <dbReference type="ARBA" id="ARBA00023268"/>
    </source>
</evidence>
<dbReference type="AlphaFoldDB" id="A0A381X0C5"/>
<evidence type="ECO:0000256" key="9">
    <source>
        <dbReference type="ARBA" id="ARBA00022679"/>
    </source>
</evidence>
<evidence type="ECO:0000256" key="10">
    <source>
        <dbReference type="ARBA" id="ARBA00022695"/>
    </source>
</evidence>
<dbReference type="GO" id="GO:0005524">
    <property type="term" value="F:ATP binding"/>
    <property type="evidence" value="ECO:0007669"/>
    <property type="project" value="UniProtKB-KW"/>
</dbReference>
<dbReference type="GO" id="GO:0003919">
    <property type="term" value="F:FMN adenylyltransferase activity"/>
    <property type="evidence" value="ECO:0007669"/>
    <property type="project" value="UniProtKB-EC"/>
</dbReference>
<dbReference type="NCBIfam" id="TIGR00125">
    <property type="entry name" value="cyt_tran_rel"/>
    <property type="match status" value="1"/>
</dbReference>
<keyword evidence="7" id="KW-0285">Flavoprotein</keyword>
<dbReference type="UniPathway" id="UPA00276">
    <property type="reaction ID" value="UER00406"/>
</dbReference>
<sequence length="323" mass="35697">MTRASHDLDQVEIIRFPDDRPPATWRQPVIALGNFDGVHRGHATILERVRQRADELGLTAAALTFDPHPSRVVRPDKAPPLLMTGEQKLSAIAAVGMQGIAVVGFTDELSRWEPDAFVRAVLVEWLHVSEIWVGANFLFGHDRRGNFSLLRSLGSRYGFRAEKIDPVRYREFVVSSTRVRRLIAEGRVDEAGALLGHHYMLAGTVETGDGRGRAMGFPTANLGTKNELLPPNGVYATAVLIGDDIHASVTNVGVRPTFDADPGRPVVESHIFDFDCNLYGVGVRVAFIQRLREEVTFPDKDALRSQIARDCAQARALFARISL</sequence>
<dbReference type="Gene3D" id="2.40.30.30">
    <property type="entry name" value="Riboflavin kinase-like"/>
    <property type="match status" value="1"/>
</dbReference>
<dbReference type="Gene3D" id="3.40.50.620">
    <property type="entry name" value="HUPs"/>
    <property type="match status" value="1"/>
</dbReference>
<keyword evidence="9" id="KW-0808">Transferase</keyword>
<evidence type="ECO:0000256" key="1">
    <source>
        <dbReference type="ARBA" id="ARBA00004726"/>
    </source>
</evidence>
<comment type="pathway">
    <text evidence="1">Cofactor biosynthesis; FAD biosynthesis; FAD from FMN: step 1/1.</text>
</comment>
<evidence type="ECO:0000256" key="3">
    <source>
        <dbReference type="ARBA" id="ARBA00010214"/>
    </source>
</evidence>
<evidence type="ECO:0000256" key="13">
    <source>
        <dbReference type="ARBA" id="ARBA00022827"/>
    </source>
</evidence>
<dbReference type="FunFam" id="3.40.50.620:FF:000021">
    <property type="entry name" value="Riboflavin biosynthesis protein"/>
    <property type="match status" value="1"/>
</dbReference>
<evidence type="ECO:0000259" key="16">
    <source>
        <dbReference type="SMART" id="SM00904"/>
    </source>
</evidence>
<gene>
    <name evidence="17" type="ORF">METZ01_LOCUS111090</name>
</gene>
<feature type="domain" description="Riboflavin kinase" evidence="16">
    <location>
        <begin position="194"/>
        <end position="319"/>
    </location>
</feature>
<dbReference type="SUPFAM" id="SSF82114">
    <property type="entry name" value="Riboflavin kinase-like"/>
    <property type="match status" value="1"/>
</dbReference>
<dbReference type="SMART" id="SM00904">
    <property type="entry name" value="Flavokinase"/>
    <property type="match status" value="1"/>
</dbReference>
<evidence type="ECO:0000256" key="5">
    <source>
        <dbReference type="ARBA" id="ARBA00012393"/>
    </source>
</evidence>
<evidence type="ECO:0000256" key="14">
    <source>
        <dbReference type="ARBA" id="ARBA00022840"/>
    </source>
</evidence>
<dbReference type="EC" id="2.7.7.2" evidence="5"/>
<evidence type="ECO:0000256" key="4">
    <source>
        <dbReference type="ARBA" id="ARBA00012105"/>
    </source>
</evidence>
<dbReference type="InterPro" id="IPR002606">
    <property type="entry name" value="Riboflavin_kinase_bac"/>
</dbReference>
<dbReference type="GO" id="GO:0009231">
    <property type="term" value="P:riboflavin biosynthetic process"/>
    <property type="evidence" value="ECO:0007669"/>
    <property type="project" value="InterPro"/>
</dbReference>
<dbReference type="InterPro" id="IPR015864">
    <property type="entry name" value="FAD_synthase"/>
</dbReference>
<name>A0A381X0C5_9ZZZZ</name>
<reference evidence="17" key="1">
    <citation type="submission" date="2018-05" db="EMBL/GenBank/DDBJ databases">
        <authorList>
            <person name="Lanie J.A."/>
            <person name="Ng W.-L."/>
            <person name="Kazmierczak K.M."/>
            <person name="Andrzejewski T.M."/>
            <person name="Davidsen T.M."/>
            <person name="Wayne K.J."/>
            <person name="Tettelin H."/>
            <person name="Glass J.I."/>
            <person name="Rusch D."/>
            <person name="Podicherti R."/>
            <person name="Tsui H.-C.T."/>
            <person name="Winkler M.E."/>
        </authorList>
    </citation>
    <scope>NUCLEOTIDE SEQUENCE</scope>
</reference>
<dbReference type="EMBL" id="UINC01013486">
    <property type="protein sequence ID" value="SVA58236.1"/>
    <property type="molecule type" value="Genomic_DNA"/>
</dbReference>
<keyword evidence="13" id="KW-0274">FAD</keyword>
<keyword evidence="15" id="KW-0511">Multifunctional enzyme</keyword>
<dbReference type="UniPathway" id="UPA00277">
    <property type="reaction ID" value="UER00407"/>
</dbReference>
<dbReference type="Pfam" id="PF01687">
    <property type="entry name" value="Flavokinase"/>
    <property type="match status" value="1"/>
</dbReference>
<dbReference type="InterPro" id="IPR023468">
    <property type="entry name" value="Riboflavin_kinase"/>
</dbReference>
<dbReference type="GO" id="GO:0006747">
    <property type="term" value="P:FAD biosynthetic process"/>
    <property type="evidence" value="ECO:0007669"/>
    <property type="project" value="UniProtKB-UniPathway"/>
</dbReference>
<proteinExistence type="inferred from homology"/>
<evidence type="ECO:0000256" key="7">
    <source>
        <dbReference type="ARBA" id="ARBA00022630"/>
    </source>
</evidence>
<evidence type="ECO:0000313" key="17">
    <source>
        <dbReference type="EMBL" id="SVA58236.1"/>
    </source>
</evidence>
<dbReference type="Pfam" id="PF06574">
    <property type="entry name" value="FAD_syn"/>
    <property type="match status" value="1"/>
</dbReference>